<dbReference type="HOGENOM" id="CLU_2756496_0_0_11"/>
<evidence type="ECO:0000313" key="1">
    <source>
        <dbReference type="EMBL" id="ACZ00373.1"/>
    </source>
</evidence>
<dbReference type="AlphaFoldDB" id="D1A858"/>
<gene>
    <name evidence="1" type="ordered locus">Tcur_4855</name>
</gene>
<name>D1A858_THECD</name>
<reference evidence="1 2" key="1">
    <citation type="journal article" date="2011" name="Stand. Genomic Sci.">
        <title>Complete genome sequence of Thermomonospora curvata type strain (B9).</title>
        <authorList>
            <person name="Chertkov O."/>
            <person name="Sikorski J."/>
            <person name="Nolan M."/>
            <person name="Lapidus A."/>
            <person name="Lucas S."/>
            <person name="Del Rio T.G."/>
            <person name="Tice H."/>
            <person name="Cheng J.F."/>
            <person name="Goodwin L."/>
            <person name="Pitluck S."/>
            <person name="Liolios K."/>
            <person name="Ivanova N."/>
            <person name="Mavromatis K."/>
            <person name="Mikhailova N."/>
            <person name="Ovchinnikova G."/>
            <person name="Pati A."/>
            <person name="Chen A."/>
            <person name="Palaniappan K."/>
            <person name="Djao O.D."/>
            <person name="Land M."/>
            <person name="Hauser L."/>
            <person name="Chang Y.J."/>
            <person name="Jeffries C.D."/>
            <person name="Brettin T."/>
            <person name="Han C."/>
            <person name="Detter J.C."/>
            <person name="Rohde M."/>
            <person name="Goker M."/>
            <person name="Woyke T."/>
            <person name="Bristow J."/>
            <person name="Eisen J.A."/>
            <person name="Markowitz V."/>
            <person name="Hugenholtz P."/>
            <person name="Klenk H.P."/>
            <person name="Kyrpides N.C."/>
        </authorList>
    </citation>
    <scope>NUCLEOTIDE SEQUENCE [LARGE SCALE GENOMIC DNA]</scope>
    <source>
        <strain evidence="2">ATCC 19995 / DSM 43183 / JCM 3096 / KCTC 9072 / NBRC 15933 / NCIMB 10081 / Henssen B9</strain>
    </source>
</reference>
<sequence>MFNAIILLAVFLTGAAWGVFVVLLAGIHAEERHMTLRGAPLTRTRTATRRVLGVHVHGPAGPAARHTGGR</sequence>
<accession>D1A858</accession>
<organism evidence="1 2">
    <name type="scientific">Thermomonospora curvata (strain ATCC 19995 / DSM 43183 / JCM 3096 / KCTC 9072 / NBRC 15933 / NCIMB 10081 / Henssen B9)</name>
    <dbReference type="NCBI Taxonomy" id="471852"/>
    <lineage>
        <taxon>Bacteria</taxon>
        <taxon>Bacillati</taxon>
        <taxon>Actinomycetota</taxon>
        <taxon>Actinomycetes</taxon>
        <taxon>Streptosporangiales</taxon>
        <taxon>Thermomonosporaceae</taxon>
        <taxon>Thermomonospora</taxon>
    </lineage>
</organism>
<keyword evidence="2" id="KW-1185">Reference proteome</keyword>
<dbReference type="RefSeq" id="WP_012855154.1">
    <property type="nucleotide sequence ID" value="NC_013510.1"/>
</dbReference>
<dbReference type="KEGG" id="tcu:Tcur_4855"/>
<dbReference type="EMBL" id="CP001738">
    <property type="protein sequence ID" value="ACZ00373.1"/>
    <property type="molecule type" value="Genomic_DNA"/>
</dbReference>
<dbReference type="Proteomes" id="UP000001918">
    <property type="component" value="Chromosome"/>
</dbReference>
<evidence type="ECO:0000313" key="2">
    <source>
        <dbReference type="Proteomes" id="UP000001918"/>
    </source>
</evidence>
<proteinExistence type="predicted"/>
<protein>
    <submittedName>
        <fullName evidence="1">Uncharacterized protein</fullName>
    </submittedName>
</protein>
<dbReference type="STRING" id="471852.Tcur_4855"/>